<dbReference type="EC" id="3.1.26.4" evidence="5 11"/>
<sequence>MKTVTIYTDGACSGNPGPGGWGAILLYGPHRKELSGGEGHTTNNRMELTGVITALEALKEPCEVELYSDSKYVIDALQKGWARSWRARGWVKADKKPALNPDLWARLLELCEYHRVNLHWVKGHAENPYNNRCDELAVAESKKYRE</sequence>
<comment type="similarity">
    <text evidence="3 11">Belongs to the RNase H family.</text>
</comment>
<name>A0A9D2MA97_9FIRM</name>
<evidence type="ECO:0000256" key="3">
    <source>
        <dbReference type="ARBA" id="ARBA00005300"/>
    </source>
</evidence>
<dbReference type="GO" id="GO:0004523">
    <property type="term" value="F:RNA-DNA hybrid ribonuclease activity"/>
    <property type="evidence" value="ECO:0007669"/>
    <property type="project" value="UniProtKB-UniRule"/>
</dbReference>
<dbReference type="GO" id="GO:0003676">
    <property type="term" value="F:nucleic acid binding"/>
    <property type="evidence" value="ECO:0007669"/>
    <property type="project" value="InterPro"/>
</dbReference>
<feature type="binding site" evidence="11">
    <location>
        <position position="47"/>
    </location>
    <ligand>
        <name>Mg(2+)</name>
        <dbReference type="ChEBI" id="CHEBI:18420"/>
        <label>1</label>
    </ligand>
</feature>
<evidence type="ECO:0000256" key="8">
    <source>
        <dbReference type="ARBA" id="ARBA00022759"/>
    </source>
</evidence>
<dbReference type="InterPro" id="IPR036397">
    <property type="entry name" value="RNaseH_sf"/>
</dbReference>
<keyword evidence="10 11" id="KW-0460">Magnesium</keyword>
<gene>
    <name evidence="11 13" type="primary">rnhA</name>
    <name evidence="13" type="ORF">H9714_06150</name>
</gene>
<dbReference type="GO" id="GO:0000287">
    <property type="term" value="F:magnesium ion binding"/>
    <property type="evidence" value="ECO:0007669"/>
    <property type="project" value="UniProtKB-UniRule"/>
</dbReference>
<feature type="binding site" evidence="11">
    <location>
        <position position="9"/>
    </location>
    <ligand>
        <name>Mg(2+)</name>
        <dbReference type="ChEBI" id="CHEBI:18420"/>
        <label>1</label>
    </ligand>
</feature>
<dbReference type="Proteomes" id="UP000824208">
    <property type="component" value="Unassembled WGS sequence"/>
</dbReference>
<keyword evidence="9 11" id="KW-0378">Hydrolase</keyword>
<feature type="domain" description="RNase H type-1" evidence="12">
    <location>
        <begin position="1"/>
        <end position="142"/>
    </location>
</feature>
<feature type="binding site" evidence="11">
    <location>
        <position position="134"/>
    </location>
    <ligand>
        <name>Mg(2+)</name>
        <dbReference type="ChEBI" id="CHEBI:18420"/>
        <label>2</label>
    </ligand>
</feature>
<evidence type="ECO:0000256" key="1">
    <source>
        <dbReference type="ARBA" id="ARBA00000077"/>
    </source>
</evidence>
<dbReference type="HAMAP" id="MF_00042">
    <property type="entry name" value="RNase_H"/>
    <property type="match status" value="1"/>
</dbReference>
<evidence type="ECO:0000256" key="7">
    <source>
        <dbReference type="ARBA" id="ARBA00022723"/>
    </source>
</evidence>
<evidence type="ECO:0000256" key="6">
    <source>
        <dbReference type="ARBA" id="ARBA00022722"/>
    </source>
</evidence>
<dbReference type="CDD" id="cd09278">
    <property type="entry name" value="RNase_HI_prokaryote_like"/>
    <property type="match status" value="1"/>
</dbReference>
<evidence type="ECO:0000313" key="14">
    <source>
        <dbReference type="Proteomes" id="UP000824208"/>
    </source>
</evidence>
<comment type="catalytic activity">
    <reaction evidence="1 11">
        <text>Endonucleolytic cleavage to 5'-phosphomonoester.</text>
        <dbReference type="EC" id="3.1.26.4"/>
    </reaction>
</comment>
<keyword evidence="11" id="KW-0963">Cytoplasm</keyword>
<comment type="caution">
    <text evidence="13">The sequence shown here is derived from an EMBL/GenBank/DDBJ whole genome shotgun (WGS) entry which is preliminary data.</text>
</comment>
<proteinExistence type="inferred from homology"/>
<dbReference type="GO" id="GO:0005737">
    <property type="term" value="C:cytoplasm"/>
    <property type="evidence" value="ECO:0007669"/>
    <property type="project" value="UniProtKB-SubCell"/>
</dbReference>
<dbReference type="SUPFAM" id="SSF53098">
    <property type="entry name" value="Ribonuclease H-like"/>
    <property type="match status" value="1"/>
</dbReference>
<dbReference type="PANTHER" id="PTHR10642:SF26">
    <property type="entry name" value="RIBONUCLEASE H1"/>
    <property type="match status" value="1"/>
</dbReference>
<dbReference type="PANTHER" id="PTHR10642">
    <property type="entry name" value="RIBONUCLEASE H1"/>
    <property type="match status" value="1"/>
</dbReference>
<feature type="binding site" evidence="11">
    <location>
        <position position="69"/>
    </location>
    <ligand>
        <name>Mg(2+)</name>
        <dbReference type="ChEBI" id="CHEBI:18420"/>
        <label>1</label>
    </ligand>
</feature>
<evidence type="ECO:0000256" key="5">
    <source>
        <dbReference type="ARBA" id="ARBA00012180"/>
    </source>
</evidence>
<keyword evidence="6 11" id="KW-0540">Nuclease</keyword>
<evidence type="ECO:0000256" key="11">
    <source>
        <dbReference type="HAMAP-Rule" id="MF_00042"/>
    </source>
</evidence>
<dbReference type="PROSITE" id="PS50879">
    <property type="entry name" value="RNASE_H_1"/>
    <property type="match status" value="1"/>
</dbReference>
<keyword evidence="8 11" id="KW-0255">Endonuclease</keyword>
<evidence type="ECO:0000256" key="4">
    <source>
        <dbReference type="ARBA" id="ARBA00011245"/>
    </source>
</evidence>
<reference evidence="13" key="2">
    <citation type="submission" date="2021-04" db="EMBL/GenBank/DDBJ databases">
        <authorList>
            <person name="Gilroy R."/>
        </authorList>
    </citation>
    <scope>NUCLEOTIDE SEQUENCE</scope>
    <source>
        <strain evidence="13">CHK189-11263</strain>
    </source>
</reference>
<dbReference type="InterPro" id="IPR022892">
    <property type="entry name" value="RNaseHI"/>
</dbReference>
<comment type="subunit">
    <text evidence="4 11">Monomer.</text>
</comment>
<evidence type="ECO:0000259" key="12">
    <source>
        <dbReference type="PROSITE" id="PS50879"/>
    </source>
</evidence>
<reference evidence="13" key="1">
    <citation type="journal article" date="2021" name="PeerJ">
        <title>Extensive microbial diversity within the chicken gut microbiome revealed by metagenomics and culture.</title>
        <authorList>
            <person name="Gilroy R."/>
            <person name="Ravi A."/>
            <person name="Getino M."/>
            <person name="Pursley I."/>
            <person name="Horton D.L."/>
            <person name="Alikhan N.F."/>
            <person name="Baker D."/>
            <person name="Gharbi K."/>
            <person name="Hall N."/>
            <person name="Watson M."/>
            <person name="Adriaenssens E.M."/>
            <person name="Foster-Nyarko E."/>
            <person name="Jarju S."/>
            <person name="Secka A."/>
            <person name="Antonio M."/>
            <person name="Oren A."/>
            <person name="Chaudhuri R.R."/>
            <person name="La Ragione R."/>
            <person name="Hildebrand F."/>
            <person name="Pallen M.J."/>
        </authorList>
    </citation>
    <scope>NUCLEOTIDE SEQUENCE</scope>
    <source>
        <strain evidence="13">CHK189-11263</strain>
    </source>
</reference>
<dbReference type="Pfam" id="PF00075">
    <property type="entry name" value="RNase_H"/>
    <property type="match status" value="1"/>
</dbReference>
<accession>A0A9D2MA97</accession>
<feature type="binding site" evidence="11">
    <location>
        <position position="9"/>
    </location>
    <ligand>
        <name>Mg(2+)</name>
        <dbReference type="ChEBI" id="CHEBI:18420"/>
        <label>2</label>
    </ligand>
</feature>
<comment type="cofactor">
    <cofactor evidence="11">
        <name>Mg(2+)</name>
        <dbReference type="ChEBI" id="CHEBI:18420"/>
    </cofactor>
    <text evidence="11">Binds 1 Mg(2+) ion per subunit. May bind a second metal ion at a regulatory site, or after substrate binding.</text>
</comment>
<evidence type="ECO:0000256" key="9">
    <source>
        <dbReference type="ARBA" id="ARBA00022801"/>
    </source>
</evidence>
<evidence type="ECO:0000256" key="10">
    <source>
        <dbReference type="ARBA" id="ARBA00022842"/>
    </source>
</evidence>
<dbReference type="GO" id="GO:0043137">
    <property type="term" value="P:DNA replication, removal of RNA primer"/>
    <property type="evidence" value="ECO:0007669"/>
    <property type="project" value="TreeGrafter"/>
</dbReference>
<evidence type="ECO:0000313" key="13">
    <source>
        <dbReference type="EMBL" id="HJB57115.1"/>
    </source>
</evidence>
<dbReference type="AlphaFoldDB" id="A0A9D2MA97"/>
<organism evidence="13 14">
    <name type="scientific">Candidatus Flavonifractor intestinipullorum</name>
    <dbReference type="NCBI Taxonomy" id="2838587"/>
    <lineage>
        <taxon>Bacteria</taxon>
        <taxon>Bacillati</taxon>
        <taxon>Bacillota</taxon>
        <taxon>Clostridia</taxon>
        <taxon>Eubacteriales</taxon>
        <taxon>Oscillospiraceae</taxon>
        <taxon>Flavonifractor</taxon>
    </lineage>
</organism>
<dbReference type="FunFam" id="3.30.420.10:FF:000089">
    <property type="entry name" value="Ribonuclease H"/>
    <property type="match status" value="1"/>
</dbReference>
<dbReference type="Gene3D" id="3.30.420.10">
    <property type="entry name" value="Ribonuclease H-like superfamily/Ribonuclease H"/>
    <property type="match status" value="1"/>
</dbReference>
<dbReference type="InterPro" id="IPR012337">
    <property type="entry name" value="RNaseH-like_sf"/>
</dbReference>
<comment type="subcellular location">
    <subcellularLocation>
        <location evidence="11">Cytoplasm</location>
    </subcellularLocation>
</comment>
<dbReference type="InterPro" id="IPR002156">
    <property type="entry name" value="RNaseH_domain"/>
</dbReference>
<comment type="function">
    <text evidence="2 11">Endonuclease that specifically degrades the RNA of RNA-DNA hybrids.</text>
</comment>
<dbReference type="InterPro" id="IPR050092">
    <property type="entry name" value="RNase_H"/>
</dbReference>
<keyword evidence="7 11" id="KW-0479">Metal-binding</keyword>
<evidence type="ECO:0000256" key="2">
    <source>
        <dbReference type="ARBA" id="ARBA00004065"/>
    </source>
</evidence>
<dbReference type="EMBL" id="DWYC01000053">
    <property type="protein sequence ID" value="HJB57115.1"/>
    <property type="molecule type" value="Genomic_DNA"/>
</dbReference>
<protein>
    <recommendedName>
        <fullName evidence="5 11">Ribonuclease H</fullName>
        <shortName evidence="11">RNase H</shortName>
        <ecNumber evidence="5 11">3.1.26.4</ecNumber>
    </recommendedName>
</protein>
<dbReference type="NCBIfam" id="NF001236">
    <property type="entry name" value="PRK00203.1"/>
    <property type="match status" value="1"/>
</dbReference>